<dbReference type="HOGENOM" id="CLU_051143_0_0_9"/>
<feature type="transmembrane region" description="Helical" evidence="1">
    <location>
        <begin position="269"/>
        <end position="288"/>
    </location>
</feature>
<keyword evidence="1" id="KW-0472">Membrane</keyword>
<dbReference type="EMBL" id="ABVQ01000036">
    <property type="protein sequence ID" value="EEC57402.1"/>
    <property type="molecule type" value="Genomic_DNA"/>
</dbReference>
<dbReference type="Pfam" id="PF06541">
    <property type="entry name" value="ABC_trans_CmpB"/>
    <property type="match status" value="2"/>
</dbReference>
<dbReference type="eggNOG" id="COG4905">
    <property type="taxonomic scope" value="Bacteria"/>
</dbReference>
<evidence type="ECO:0000313" key="2">
    <source>
        <dbReference type="EMBL" id="EEC57402.1"/>
    </source>
</evidence>
<name>B7AS56_9FIRM</name>
<evidence type="ECO:0000313" key="3">
    <source>
        <dbReference type="Proteomes" id="UP000003136"/>
    </source>
</evidence>
<protein>
    <submittedName>
        <fullName evidence="2">Uncharacterized protein</fullName>
    </submittedName>
</protein>
<organism evidence="2 3">
    <name type="scientific">[Bacteroides] pectinophilus ATCC 43243</name>
    <dbReference type="NCBI Taxonomy" id="483218"/>
    <lineage>
        <taxon>Bacteria</taxon>
        <taxon>Bacillati</taxon>
        <taxon>Bacillota</taxon>
        <taxon>Clostridia</taxon>
        <taxon>Eubacteriales</taxon>
    </lineage>
</organism>
<proteinExistence type="predicted"/>
<keyword evidence="1" id="KW-1133">Transmembrane helix</keyword>
<comment type="caution">
    <text evidence="2">The sequence shown here is derived from an EMBL/GenBank/DDBJ whole genome shotgun (WGS) entry which is preliminary data.</text>
</comment>
<keyword evidence="3" id="KW-1185">Reference proteome</keyword>
<feature type="transmembrane region" description="Helical" evidence="1">
    <location>
        <begin position="138"/>
        <end position="158"/>
    </location>
</feature>
<accession>B7AS56</accession>
<reference evidence="2 3" key="2">
    <citation type="submission" date="2008-11" db="EMBL/GenBank/DDBJ databases">
        <authorList>
            <person name="Fulton L."/>
            <person name="Clifton S."/>
            <person name="Fulton B."/>
            <person name="Xu J."/>
            <person name="Minx P."/>
            <person name="Pepin K.H."/>
            <person name="Johnson M."/>
            <person name="Bhonagiri V."/>
            <person name="Nash W.E."/>
            <person name="Mardis E.R."/>
            <person name="Wilson R.K."/>
        </authorList>
    </citation>
    <scope>NUCLEOTIDE SEQUENCE [LARGE SCALE GENOMIC DNA]</scope>
    <source>
        <strain evidence="2 3">ATCC 43243</strain>
    </source>
</reference>
<gene>
    <name evidence="2" type="ORF">BACPEC_01911</name>
</gene>
<reference evidence="2 3" key="1">
    <citation type="submission" date="2008-11" db="EMBL/GenBank/DDBJ databases">
        <title>Draft genome sequence of Bacteroides pectinophilus (ATCC 43243).</title>
        <authorList>
            <person name="Sudarsanam P."/>
            <person name="Ley R."/>
            <person name="Guruge J."/>
            <person name="Turnbaugh P.J."/>
            <person name="Mahowald M."/>
            <person name="Liep D."/>
            <person name="Gordon J."/>
        </authorList>
    </citation>
    <scope>NUCLEOTIDE SEQUENCE [LARGE SCALE GENOMIC DNA]</scope>
    <source>
        <strain evidence="2 3">ATCC 43243</strain>
    </source>
</reference>
<feature type="transmembrane region" description="Helical" evidence="1">
    <location>
        <begin position="6"/>
        <end position="31"/>
    </location>
</feature>
<feature type="transmembrane region" description="Helical" evidence="1">
    <location>
        <begin position="65"/>
        <end position="85"/>
    </location>
</feature>
<feature type="transmembrane region" description="Helical" evidence="1">
    <location>
        <begin position="340"/>
        <end position="358"/>
    </location>
</feature>
<dbReference type="Proteomes" id="UP000003136">
    <property type="component" value="Unassembled WGS sequence"/>
</dbReference>
<keyword evidence="1" id="KW-0812">Transmembrane</keyword>
<sequence length="436" mass="49547">MAFTFYQLIFIILAYSFIGWVAETVAADLVYHRFVNRGFLNGPVCLIYGISAALMGIVFWELKDYTLYLFIGCAGLATIIQWFLGKTLEKLRKHRWWDYSGYRFNIDGYVCLRFSVLWGVLGTVSVKWLNGLLLDLLGLFPHFIVKVVMIVLVCILVVDMVTSVSASLYGEHKNVEDNDAGNVIHSGIINVTYRLGHFIVDRVERRVTGAYPKLNEERIETGAEESFASGCNFYKLFLLFVTGAFLGDIVETLFCRYTAGVWMSRSSVVWGPFSLVWGIAIALATAILHKDKDKPDSYIFMIGTILGGVYEYSCSVFTEIVFGKVFWDYSHIPFNIGGRVNLLYCFFWGIAAVVWIKWLYPPLSHLIESIPDKIGKIITWALVVFMACNIVVSMMALIRYDQRSNGTEASSSWQITMDRMYDDAAMQRIYPNAVSR</sequence>
<feature type="transmembrane region" description="Helical" evidence="1">
    <location>
        <begin position="378"/>
        <end position="398"/>
    </location>
</feature>
<evidence type="ECO:0000256" key="1">
    <source>
        <dbReference type="SAM" id="Phobius"/>
    </source>
</evidence>
<dbReference type="InterPro" id="IPR010540">
    <property type="entry name" value="CmpB_TMEM229"/>
</dbReference>
<feature type="transmembrane region" description="Helical" evidence="1">
    <location>
        <begin position="106"/>
        <end position="126"/>
    </location>
</feature>
<feature type="transmembrane region" description="Helical" evidence="1">
    <location>
        <begin position="38"/>
        <end position="59"/>
    </location>
</feature>
<dbReference type="AlphaFoldDB" id="B7AS56"/>
<dbReference type="STRING" id="483218.BACPEC_01911"/>